<name>A0A084VEL9_ANOSI</name>
<dbReference type="VEuPathDB" id="VectorBase:ASIC003580"/>
<evidence type="ECO:0000313" key="4">
    <source>
        <dbReference type="Proteomes" id="UP000030765"/>
    </source>
</evidence>
<sequence length="178" mass="20959">MIGYDSEFVPFDSCPEAFRFEVLQNELPYWREIFSAERRASNQEKRQTETMLRRQGSESSAFENQPHRHQKRQDDRREDFLRASAGFWLTWCNGTDSTELARKEFVPRTTKDEDHSPSGTKDETNTLCIRHASRRKKPYGRPIVNMTLMSRTTRKRIKGMTTNRKDLSCDSPRPDSSF</sequence>
<dbReference type="EMBL" id="KE524778">
    <property type="protein sequence ID" value="KFB36413.1"/>
    <property type="molecule type" value="Genomic_DNA"/>
</dbReference>
<gene>
    <name evidence="2" type="ORF">ZHAS_00003580</name>
</gene>
<feature type="compositionally biased region" description="Basic and acidic residues" evidence="1">
    <location>
        <begin position="39"/>
        <end position="56"/>
    </location>
</feature>
<organism evidence="2">
    <name type="scientific">Anopheles sinensis</name>
    <name type="common">Mosquito</name>
    <dbReference type="NCBI Taxonomy" id="74873"/>
    <lineage>
        <taxon>Eukaryota</taxon>
        <taxon>Metazoa</taxon>
        <taxon>Ecdysozoa</taxon>
        <taxon>Arthropoda</taxon>
        <taxon>Hexapoda</taxon>
        <taxon>Insecta</taxon>
        <taxon>Pterygota</taxon>
        <taxon>Neoptera</taxon>
        <taxon>Endopterygota</taxon>
        <taxon>Diptera</taxon>
        <taxon>Nematocera</taxon>
        <taxon>Culicoidea</taxon>
        <taxon>Culicidae</taxon>
        <taxon>Anophelinae</taxon>
        <taxon>Anopheles</taxon>
    </lineage>
</organism>
<reference evidence="2 4" key="1">
    <citation type="journal article" date="2014" name="BMC Genomics">
        <title>Genome sequence of Anopheles sinensis provides insight into genetics basis of mosquito competence for malaria parasites.</title>
        <authorList>
            <person name="Zhou D."/>
            <person name="Zhang D."/>
            <person name="Ding G."/>
            <person name="Shi L."/>
            <person name="Hou Q."/>
            <person name="Ye Y."/>
            <person name="Xu Y."/>
            <person name="Zhou H."/>
            <person name="Xiong C."/>
            <person name="Li S."/>
            <person name="Yu J."/>
            <person name="Hong S."/>
            <person name="Yu X."/>
            <person name="Zou P."/>
            <person name="Chen C."/>
            <person name="Chang X."/>
            <person name="Wang W."/>
            <person name="Lv Y."/>
            <person name="Sun Y."/>
            <person name="Ma L."/>
            <person name="Shen B."/>
            <person name="Zhu C."/>
        </authorList>
    </citation>
    <scope>NUCLEOTIDE SEQUENCE [LARGE SCALE GENOMIC DNA]</scope>
</reference>
<evidence type="ECO:0000256" key="1">
    <source>
        <dbReference type="SAM" id="MobiDB-lite"/>
    </source>
</evidence>
<dbReference type="AlphaFoldDB" id="A0A084VEL9"/>
<feature type="region of interest" description="Disordered" evidence="1">
    <location>
        <begin position="104"/>
        <end position="127"/>
    </location>
</feature>
<feature type="compositionally biased region" description="Basic and acidic residues" evidence="1">
    <location>
        <begin position="104"/>
        <end position="124"/>
    </location>
</feature>
<feature type="region of interest" description="Disordered" evidence="1">
    <location>
        <begin position="157"/>
        <end position="178"/>
    </location>
</feature>
<feature type="region of interest" description="Disordered" evidence="1">
    <location>
        <begin position="39"/>
        <end position="77"/>
    </location>
</feature>
<evidence type="ECO:0000313" key="2">
    <source>
        <dbReference type="EMBL" id="KFB36413.1"/>
    </source>
</evidence>
<dbReference type="EnsemblMetazoa" id="ASIC003580-RA">
    <property type="protein sequence ID" value="ASIC003580-PA"/>
    <property type="gene ID" value="ASIC003580"/>
</dbReference>
<proteinExistence type="predicted"/>
<dbReference type="EMBL" id="ATLV01012280">
    <property type="status" value="NOT_ANNOTATED_CDS"/>
    <property type="molecule type" value="Genomic_DNA"/>
</dbReference>
<protein>
    <submittedName>
        <fullName evidence="2">Uncharacterized protein At4g22160-like protein</fullName>
    </submittedName>
</protein>
<accession>A0A084VEL9</accession>
<keyword evidence="4" id="KW-1185">Reference proteome</keyword>
<reference evidence="3" key="2">
    <citation type="submission" date="2020-05" db="UniProtKB">
        <authorList>
            <consortium name="EnsemblMetazoa"/>
        </authorList>
    </citation>
    <scope>IDENTIFICATION</scope>
</reference>
<dbReference type="Proteomes" id="UP000030765">
    <property type="component" value="Unassembled WGS sequence"/>
</dbReference>
<evidence type="ECO:0000313" key="3">
    <source>
        <dbReference type="EnsemblMetazoa" id="ASIC003580-PA"/>
    </source>
</evidence>